<name>A0AAP2RAZ6_9EURY</name>
<organism evidence="1 2">
    <name type="scientific">Methanooceanicella nereidis</name>
    <dbReference type="NCBI Taxonomy" id="2052831"/>
    <lineage>
        <taxon>Archaea</taxon>
        <taxon>Methanobacteriati</taxon>
        <taxon>Methanobacteriota</taxon>
        <taxon>Stenosarchaea group</taxon>
        <taxon>Methanomicrobia</taxon>
        <taxon>Methanocellales</taxon>
        <taxon>Methanocellaceae</taxon>
        <taxon>Methanooceanicella</taxon>
    </lineage>
</organism>
<proteinExistence type="predicted"/>
<protein>
    <submittedName>
        <fullName evidence="1">Uncharacterized protein</fullName>
    </submittedName>
</protein>
<accession>A0AAP2RAZ6</accession>
<evidence type="ECO:0000313" key="2">
    <source>
        <dbReference type="Proteomes" id="UP001320159"/>
    </source>
</evidence>
<reference evidence="1 2" key="1">
    <citation type="submission" date="2017-11" db="EMBL/GenBank/DDBJ databases">
        <title>Isolation and Characterization of Family Methanocellaceae Species from Potential Methane Hydrate Area Offshore Southwestern Taiwan.</title>
        <authorList>
            <person name="Zhang W.-L."/>
            <person name="Chen W.-C."/>
            <person name="Lai M.-C."/>
            <person name="Chen S.-C."/>
        </authorList>
    </citation>
    <scope>NUCLEOTIDE SEQUENCE [LARGE SCALE GENOMIC DNA]</scope>
    <source>
        <strain evidence="1 2">CWC-04</strain>
    </source>
</reference>
<gene>
    <name evidence="1" type="ORF">CUJ83_01690</name>
</gene>
<dbReference type="Proteomes" id="UP001320159">
    <property type="component" value="Unassembled WGS sequence"/>
</dbReference>
<dbReference type="RefSeq" id="WP_230739870.1">
    <property type="nucleotide sequence ID" value="NZ_PGCK01000001.1"/>
</dbReference>
<sequence>MQYDPDDRKLKIVLECMEIDNPRIIKDYIANLMTWEIAELQAYLEKRKLDMKSHGDSRFRPHP</sequence>
<evidence type="ECO:0000313" key="1">
    <source>
        <dbReference type="EMBL" id="MCD1293707.1"/>
    </source>
</evidence>
<dbReference type="AlphaFoldDB" id="A0AAP2RAZ6"/>
<dbReference type="EMBL" id="PGCK01000001">
    <property type="protein sequence ID" value="MCD1293707.1"/>
    <property type="molecule type" value="Genomic_DNA"/>
</dbReference>
<comment type="caution">
    <text evidence="1">The sequence shown here is derived from an EMBL/GenBank/DDBJ whole genome shotgun (WGS) entry which is preliminary data.</text>
</comment>
<keyword evidence="2" id="KW-1185">Reference proteome</keyword>